<name>A0A4U5U3Z0_COLLU</name>
<sequence>MRLPFPPGTQDRLRKGDENHLARRTTKTGEPSQQTGLRMLRYPLCPSSRSRMALKRVGVSRLPLKTGLQLPLHRTGVILVLTGPKSYKSKHEKCISL</sequence>
<accession>A0A4U5U3Z0</accession>
<keyword evidence="3" id="KW-1185">Reference proteome</keyword>
<gene>
    <name evidence="2" type="ORF">D9C73_002946</name>
</gene>
<dbReference type="Proteomes" id="UP000298787">
    <property type="component" value="Chromosome 3"/>
</dbReference>
<organism evidence="2 3">
    <name type="scientific">Collichthys lucidus</name>
    <name type="common">Big head croaker</name>
    <name type="synonym">Sciaena lucida</name>
    <dbReference type="NCBI Taxonomy" id="240159"/>
    <lineage>
        <taxon>Eukaryota</taxon>
        <taxon>Metazoa</taxon>
        <taxon>Chordata</taxon>
        <taxon>Craniata</taxon>
        <taxon>Vertebrata</taxon>
        <taxon>Euteleostomi</taxon>
        <taxon>Actinopterygii</taxon>
        <taxon>Neopterygii</taxon>
        <taxon>Teleostei</taxon>
        <taxon>Neoteleostei</taxon>
        <taxon>Acanthomorphata</taxon>
        <taxon>Eupercaria</taxon>
        <taxon>Sciaenidae</taxon>
        <taxon>Collichthys</taxon>
    </lineage>
</organism>
<proteinExistence type="predicted"/>
<dbReference type="AlphaFoldDB" id="A0A4U5U3Z0"/>
<protein>
    <submittedName>
        <fullName evidence="2">Uncharacterized protein</fullName>
    </submittedName>
</protein>
<feature type="region of interest" description="Disordered" evidence="1">
    <location>
        <begin position="1"/>
        <end position="35"/>
    </location>
</feature>
<dbReference type="EMBL" id="CM014080">
    <property type="protein sequence ID" value="TKS68883.1"/>
    <property type="molecule type" value="Genomic_DNA"/>
</dbReference>
<evidence type="ECO:0000313" key="2">
    <source>
        <dbReference type="EMBL" id="TKS68883.1"/>
    </source>
</evidence>
<feature type="compositionally biased region" description="Basic and acidic residues" evidence="1">
    <location>
        <begin position="11"/>
        <end position="21"/>
    </location>
</feature>
<reference evidence="2 3" key="1">
    <citation type="submission" date="2019-01" db="EMBL/GenBank/DDBJ databases">
        <title>Genome Assembly of Collichthys lucidus.</title>
        <authorList>
            <person name="Cai M."/>
            <person name="Xiao S."/>
        </authorList>
    </citation>
    <scope>NUCLEOTIDE SEQUENCE [LARGE SCALE GENOMIC DNA]</scope>
    <source>
        <strain evidence="2">JT15FE1705JMU</strain>
        <tissue evidence="2">Muscle</tissue>
    </source>
</reference>
<evidence type="ECO:0000313" key="3">
    <source>
        <dbReference type="Proteomes" id="UP000298787"/>
    </source>
</evidence>
<evidence type="ECO:0000256" key="1">
    <source>
        <dbReference type="SAM" id="MobiDB-lite"/>
    </source>
</evidence>